<proteinExistence type="predicted"/>
<feature type="non-terminal residue" evidence="3">
    <location>
        <position position="1"/>
    </location>
</feature>
<dbReference type="AlphaFoldDB" id="A0A091RAI1"/>
<gene>
    <name evidence="3" type="ORF">N332_11802</name>
</gene>
<dbReference type="InterPro" id="IPR050617">
    <property type="entry name" value="E3_ligase_FN3/SPRY"/>
</dbReference>
<feature type="compositionally biased region" description="Acidic residues" evidence="2">
    <location>
        <begin position="399"/>
        <end position="409"/>
    </location>
</feature>
<accession>A0A091RAI1</accession>
<name>A0A091RAI1_9AVES</name>
<reference evidence="3 4" key="1">
    <citation type="submission" date="2014-04" db="EMBL/GenBank/DDBJ databases">
        <title>Genome evolution of avian class.</title>
        <authorList>
            <person name="Zhang G."/>
            <person name="Li C."/>
        </authorList>
    </citation>
    <scope>NUCLEOTIDE SEQUENCE [LARGE SCALE GENOMIC DNA]</scope>
    <source>
        <strain evidence="3">BGI_N332</strain>
    </source>
</reference>
<evidence type="ECO:0000256" key="1">
    <source>
        <dbReference type="SAM" id="Coils"/>
    </source>
</evidence>
<organism evidence="3 4">
    <name type="scientific">Mesitornis unicolor</name>
    <name type="common">brown roatelo</name>
    <dbReference type="NCBI Taxonomy" id="54374"/>
    <lineage>
        <taxon>Eukaryota</taxon>
        <taxon>Metazoa</taxon>
        <taxon>Chordata</taxon>
        <taxon>Craniata</taxon>
        <taxon>Vertebrata</taxon>
        <taxon>Euteleostomi</taxon>
        <taxon>Archelosauria</taxon>
        <taxon>Archosauria</taxon>
        <taxon>Dinosauria</taxon>
        <taxon>Saurischia</taxon>
        <taxon>Theropoda</taxon>
        <taxon>Coelurosauria</taxon>
        <taxon>Aves</taxon>
        <taxon>Neognathae</taxon>
        <taxon>Neoaves</taxon>
        <taxon>Columbimorphae</taxon>
        <taxon>Mesitornithiformes</taxon>
        <taxon>Mesitornithidae</taxon>
        <taxon>Mesitornis</taxon>
    </lineage>
</organism>
<feature type="region of interest" description="Disordered" evidence="2">
    <location>
        <begin position="384"/>
        <end position="413"/>
    </location>
</feature>
<keyword evidence="1" id="KW-0175">Coiled coil</keyword>
<evidence type="ECO:0000313" key="4">
    <source>
        <dbReference type="Proteomes" id="UP000053369"/>
    </source>
</evidence>
<dbReference type="EMBL" id="KK812481">
    <property type="protein sequence ID" value="KFQ36521.1"/>
    <property type="molecule type" value="Genomic_DNA"/>
</dbReference>
<protein>
    <submittedName>
        <fullName evidence="3">Cardiomyopathy-associated protein 5</fullName>
    </submittedName>
</protein>
<dbReference type="PANTHER" id="PTHR24099:SF7">
    <property type="entry name" value="CARDIOMYOPATHY-ASSOCIATED PROTEIN 5"/>
    <property type="match status" value="1"/>
</dbReference>
<sequence length="703" mass="80310">EQKDLFNIISEGYEILNIHAPMHISSVDQEESKHMPDKLEYLETNPLFKRKLADDGDRCLPSGTTTEISESSVLGKPASHELKELVKNDDIEETRETQQENPMLPEDNNNVVLDPNNGMANVDYFEKYTLIDDKSPIKPHFERPSSLFPVAEDPSEPVEEVISFKETTEADTLEEEFPLLEDLDEVFYGAVKEESKMQPYADVPKPLLLQKSIDFGSRKVTSVEDEWKSPGNPLFDSEEGVLERSLLFPTTVAAVNPELLEEPPALSFLYKDLYAEAAGEKTKDENDGTGIYFEKYILKDEIPSKAIGPQKYQVPEDESFSGGISFQISEDKHKQGSGDVQHVKSEVLLERGAVEREEVQVDSHIQATICKPMHAIPFGRNVILSGPRSDTTEQREEENVPVETTEELPEQPSHQTYSQLVDYQGAAYQEADNKQEEQHDITAVPQMEKYVPYSRKKTVNMMNLAESMDYDVITQEELLQDEILSQFTHEELLFEDRDSSEHAGDSYEFVNEPEQRTPVELEDSGFVVMYPEKSATNIPQVESPQRELKKMQADTYCYNCKCPISAIDKLFGEHKDHEVTTLDDAATKMKDQLSELLIALEEKSMKTEEFVSDIESRFNSVEENCKKNAELLEKQNEEMLKKVVAQYDEKSENFEEVKKIKMEYLYEQMVNFQQTVDSSKETLEATIKEMEELDGFVFLNVSK</sequence>
<feature type="non-terminal residue" evidence="3">
    <location>
        <position position="703"/>
    </location>
</feature>
<feature type="coiled-coil region" evidence="1">
    <location>
        <begin position="622"/>
        <end position="649"/>
    </location>
</feature>
<keyword evidence="4" id="KW-1185">Reference proteome</keyword>
<evidence type="ECO:0000256" key="2">
    <source>
        <dbReference type="SAM" id="MobiDB-lite"/>
    </source>
</evidence>
<dbReference type="Proteomes" id="UP000053369">
    <property type="component" value="Unassembled WGS sequence"/>
</dbReference>
<dbReference type="SUPFAM" id="SSF57845">
    <property type="entry name" value="B-box zinc-binding domain"/>
    <property type="match status" value="1"/>
</dbReference>
<feature type="region of interest" description="Disordered" evidence="2">
    <location>
        <begin position="90"/>
        <end position="112"/>
    </location>
</feature>
<dbReference type="PANTHER" id="PTHR24099">
    <property type="entry name" value="E3 UBIQUITIN-PROTEIN LIGASE TRIM36-RELATED"/>
    <property type="match status" value="1"/>
</dbReference>
<dbReference type="Gene3D" id="3.30.160.60">
    <property type="entry name" value="Classic Zinc Finger"/>
    <property type="match status" value="1"/>
</dbReference>
<evidence type="ECO:0000313" key="3">
    <source>
        <dbReference type="EMBL" id="KFQ36521.1"/>
    </source>
</evidence>
<dbReference type="GO" id="GO:0005737">
    <property type="term" value="C:cytoplasm"/>
    <property type="evidence" value="ECO:0007669"/>
    <property type="project" value="TreeGrafter"/>
</dbReference>